<proteinExistence type="predicted"/>
<feature type="domain" description="AB hydrolase-1" evidence="1">
    <location>
        <begin position="11"/>
        <end position="244"/>
    </location>
</feature>
<dbReference type="GO" id="GO:0016787">
    <property type="term" value="F:hydrolase activity"/>
    <property type="evidence" value="ECO:0007669"/>
    <property type="project" value="UniProtKB-KW"/>
</dbReference>
<name>A0A3B7MFV8_9BACT</name>
<organism evidence="2 3">
    <name type="scientific">Paraflavitalea soli</name>
    <dbReference type="NCBI Taxonomy" id="2315862"/>
    <lineage>
        <taxon>Bacteria</taxon>
        <taxon>Pseudomonadati</taxon>
        <taxon>Bacteroidota</taxon>
        <taxon>Chitinophagia</taxon>
        <taxon>Chitinophagales</taxon>
        <taxon>Chitinophagaceae</taxon>
        <taxon>Paraflavitalea</taxon>
    </lineage>
</organism>
<keyword evidence="2" id="KW-0378">Hydrolase</keyword>
<dbReference type="Gene3D" id="3.40.50.1820">
    <property type="entry name" value="alpha/beta hydrolase"/>
    <property type="match status" value="1"/>
</dbReference>
<dbReference type="KEGG" id="pseg:D3H65_04140"/>
<dbReference type="PANTHER" id="PTHR43194:SF2">
    <property type="entry name" value="PEROXISOMAL MEMBRANE PROTEIN LPX1"/>
    <property type="match status" value="1"/>
</dbReference>
<dbReference type="RefSeq" id="WP_119049050.1">
    <property type="nucleotide sequence ID" value="NZ_CP032157.1"/>
</dbReference>
<keyword evidence="3" id="KW-1185">Reference proteome</keyword>
<dbReference type="OrthoDB" id="9814966at2"/>
<evidence type="ECO:0000259" key="1">
    <source>
        <dbReference type="Pfam" id="PF12697"/>
    </source>
</evidence>
<dbReference type="InterPro" id="IPR050228">
    <property type="entry name" value="Carboxylesterase_BioH"/>
</dbReference>
<gene>
    <name evidence="2" type="ORF">D3H65_04140</name>
</gene>
<evidence type="ECO:0000313" key="3">
    <source>
        <dbReference type="Proteomes" id="UP000263900"/>
    </source>
</evidence>
<dbReference type="Pfam" id="PF12697">
    <property type="entry name" value="Abhydrolase_6"/>
    <property type="match status" value="1"/>
</dbReference>
<sequence length="262" mass="29396">MSTIKSKTVMFVTGAFVIHRGWDEWQKYFQSKGYNTIAPPWPNKEAETAQELRDRQPNDVALATTTLAEVIDSYAKHAESLPEKPIIIGHSLGGMMTQILVNRGYAVAGVAIHPVPPLGVFPYELGFLRGGFKSLGLFTSVKKTYLMSLKDWQFAFVNGMPLAEQKAAWEANTIPESKTVSRGGLSSMAKLDWKKPHVPLLITSGSEDNIIPAHLNYRNYKAYKQNGSVLDYKEFKGRNHFVLGQSTWKEDADYILDWLAKL</sequence>
<dbReference type="SUPFAM" id="SSF53474">
    <property type="entry name" value="alpha/beta-Hydrolases"/>
    <property type="match status" value="1"/>
</dbReference>
<accession>A0A3B7MFV8</accession>
<dbReference type="Proteomes" id="UP000263900">
    <property type="component" value="Chromosome"/>
</dbReference>
<dbReference type="PANTHER" id="PTHR43194">
    <property type="entry name" value="HYDROLASE ALPHA/BETA FOLD FAMILY"/>
    <property type="match status" value="1"/>
</dbReference>
<dbReference type="AlphaFoldDB" id="A0A3B7MFV8"/>
<dbReference type="InterPro" id="IPR000073">
    <property type="entry name" value="AB_hydrolase_1"/>
</dbReference>
<dbReference type="EMBL" id="CP032157">
    <property type="protein sequence ID" value="AXY73212.1"/>
    <property type="molecule type" value="Genomic_DNA"/>
</dbReference>
<protein>
    <submittedName>
        <fullName evidence="2">Alpha/beta hydrolase</fullName>
    </submittedName>
</protein>
<evidence type="ECO:0000313" key="2">
    <source>
        <dbReference type="EMBL" id="AXY73212.1"/>
    </source>
</evidence>
<dbReference type="InterPro" id="IPR029058">
    <property type="entry name" value="AB_hydrolase_fold"/>
</dbReference>
<reference evidence="2 3" key="1">
    <citation type="submission" date="2018-09" db="EMBL/GenBank/DDBJ databases">
        <title>Genome sequencing of strain 6GH32-13.</title>
        <authorList>
            <person name="Weon H.-Y."/>
            <person name="Heo J."/>
            <person name="Kwon S.-W."/>
        </authorList>
    </citation>
    <scope>NUCLEOTIDE SEQUENCE [LARGE SCALE GENOMIC DNA]</scope>
    <source>
        <strain evidence="2 3">5GH32-13</strain>
    </source>
</reference>